<feature type="domain" description="Deacetylase sirtuin-type" evidence="8">
    <location>
        <begin position="8"/>
        <end position="307"/>
    </location>
</feature>
<dbReference type="GO" id="GO:0036054">
    <property type="term" value="F:protein-malonyllysine demalonylase activity"/>
    <property type="evidence" value="ECO:0007669"/>
    <property type="project" value="UniProtKB-UniRule"/>
</dbReference>
<name>A0A1X6MQ34_9APHY</name>
<proteinExistence type="inferred from homology"/>
<evidence type="ECO:0000256" key="4">
    <source>
        <dbReference type="ARBA" id="ARBA00023027"/>
    </source>
</evidence>
<feature type="binding site" evidence="6">
    <location>
        <begin position="119"/>
        <end position="122"/>
    </location>
    <ligand>
        <name>NAD(+)</name>
        <dbReference type="ChEBI" id="CHEBI:57540"/>
    </ligand>
</feature>
<dbReference type="InterPro" id="IPR026591">
    <property type="entry name" value="Sirtuin_cat_small_dom_sf"/>
</dbReference>
<dbReference type="Pfam" id="PF02146">
    <property type="entry name" value="SIR2"/>
    <property type="match status" value="2"/>
</dbReference>
<feature type="active site" description="Proton acceptor" evidence="6 7">
    <location>
        <position position="155"/>
    </location>
</feature>
<keyword evidence="3 6" id="KW-0808">Transferase</keyword>
<comment type="similarity">
    <text evidence="2">Belongs to the sirtuin family. Class I subfamily.</text>
</comment>
<keyword evidence="4 6" id="KW-0520">NAD</keyword>
<dbReference type="HAMAP" id="MF_01121">
    <property type="entry name" value="Sirtuin_ClassIII"/>
    <property type="match status" value="1"/>
</dbReference>
<evidence type="ECO:0000259" key="8">
    <source>
        <dbReference type="PROSITE" id="PS50305"/>
    </source>
</evidence>
<comment type="catalytic activity">
    <reaction evidence="6">
        <text>N(6)-glutaryl-L-lysyl-[protein] + NAD(+) + H2O = 2''-O-glutaryl-ADP-D-ribose + nicotinamide + L-lysyl-[protein]</text>
        <dbReference type="Rhea" id="RHEA:47664"/>
        <dbReference type="Rhea" id="RHEA-COMP:9752"/>
        <dbReference type="Rhea" id="RHEA-COMP:11875"/>
        <dbReference type="ChEBI" id="CHEBI:15377"/>
        <dbReference type="ChEBI" id="CHEBI:17154"/>
        <dbReference type="ChEBI" id="CHEBI:29969"/>
        <dbReference type="ChEBI" id="CHEBI:57540"/>
        <dbReference type="ChEBI" id="CHEBI:87828"/>
        <dbReference type="ChEBI" id="CHEBI:87829"/>
    </reaction>
</comment>
<dbReference type="STRING" id="670580.A0A1X6MQ34"/>
<feature type="binding site" evidence="6 7">
    <location>
        <position position="210"/>
    </location>
    <ligand>
        <name>Zn(2+)</name>
        <dbReference type="ChEBI" id="CHEBI:29105"/>
    </ligand>
</feature>
<dbReference type="AlphaFoldDB" id="A0A1X6MQ34"/>
<feature type="binding site" evidence="6">
    <location>
        <begin position="245"/>
        <end position="247"/>
    </location>
    <ligand>
        <name>NAD(+)</name>
        <dbReference type="ChEBI" id="CHEBI:57540"/>
    </ligand>
</feature>
<evidence type="ECO:0000256" key="1">
    <source>
        <dbReference type="ARBA" id="ARBA00004173"/>
    </source>
</evidence>
<evidence type="ECO:0000256" key="5">
    <source>
        <dbReference type="ARBA" id="ARBA00023128"/>
    </source>
</evidence>
<sequence length="307" mass="32798">MDSQTESQSLPSNDMAAFKDVLSSSKHIIAVAGAGLSSASGIPTFRGAGGLWRKYDAVSLATTAAFRDSPSRVWQFYHYRREIVFKAQPNAAHDALAHFSFPGVRDAIAPGSTFTLITQNVDGLSRRSLARAAEVLHQPVPAPPDAPQPAILEMHGRLSDVSCTAYGCGNRWPNTDSPVCPALGGTEALLEAGVREPDIPLEDLPRCPKCGGLARPAVVWFGEIPFHIDEIFELVDKADLCLVVGTSSMVHPAAKLATKVREHGGKVAVFNVDRSKRDDQADFLFLGPCEETLPEALGINTQTGGGI</sequence>
<evidence type="ECO:0000256" key="6">
    <source>
        <dbReference type="HAMAP-Rule" id="MF_03160"/>
    </source>
</evidence>
<evidence type="ECO:0000256" key="7">
    <source>
        <dbReference type="PROSITE-ProRule" id="PRU00236"/>
    </source>
</evidence>
<dbReference type="GO" id="GO:0005739">
    <property type="term" value="C:mitochondrion"/>
    <property type="evidence" value="ECO:0007669"/>
    <property type="project" value="UniProtKB-SubCell"/>
</dbReference>
<dbReference type="RefSeq" id="XP_024335193.1">
    <property type="nucleotide sequence ID" value="XM_024479797.1"/>
</dbReference>
<comment type="function">
    <text evidence="6">NAD-dependent lysine demalonylase, desuccinylase and deglutarylase that specifically removes malonyl, succinyl and glutaryl groups on target proteins. Has weak NAD-dependent protein deacetylase activity; however this activity may not be physiologically relevant in vivo.</text>
</comment>
<comment type="caution">
    <text evidence="6">Lacks conserved residue(s) required for the propagation of feature annotation.</text>
</comment>
<feature type="binding site" evidence="6">
    <location>
        <position position="77"/>
    </location>
    <ligand>
        <name>substrate</name>
    </ligand>
</feature>
<feature type="binding site" evidence="6 7">
    <location>
        <position position="163"/>
    </location>
    <ligand>
        <name>Zn(2+)</name>
        <dbReference type="ChEBI" id="CHEBI:29105"/>
    </ligand>
</feature>
<dbReference type="Proteomes" id="UP000194127">
    <property type="component" value="Unassembled WGS sequence"/>
</dbReference>
<feature type="binding site" evidence="6">
    <location>
        <begin position="271"/>
        <end position="273"/>
    </location>
    <ligand>
        <name>NAD(+)</name>
        <dbReference type="ChEBI" id="CHEBI:57540"/>
    </ligand>
</feature>
<keyword evidence="6 7" id="KW-0479">Metal-binding</keyword>
<dbReference type="GO" id="GO:0070403">
    <property type="term" value="F:NAD+ binding"/>
    <property type="evidence" value="ECO:0007669"/>
    <property type="project" value="UniProtKB-UniRule"/>
</dbReference>
<dbReference type="GO" id="GO:0061697">
    <property type="term" value="F:protein-glutaryllysine deglutarylase activity"/>
    <property type="evidence" value="ECO:0007669"/>
    <property type="project" value="RHEA"/>
</dbReference>
<dbReference type="InterPro" id="IPR050134">
    <property type="entry name" value="NAD-dep_sirtuin_deacylases"/>
</dbReference>
<gene>
    <name evidence="9" type="ORF">POSPLADRAFT_1049598</name>
</gene>
<comment type="catalytic activity">
    <reaction evidence="6">
        <text>N(6)-succinyl-L-lysyl-[protein] + NAD(+) + H2O = 2''-O-succinyl-ADP-D-ribose + nicotinamide + L-lysyl-[protein]</text>
        <dbReference type="Rhea" id="RHEA:47668"/>
        <dbReference type="Rhea" id="RHEA-COMP:9752"/>
        <dbReference type="Rhea" id="RHEA-COMP:11877"/>
        <dbReference type="ChEBI" id="CHEBI:15377"/>
        <dbReference type="ChEBI" id="CHEBI:17154"/>
        <dbReference type="ChEBI" id="CHEBI:29969"/>
        <dbReference type="ChEBI" id="CHEBI:57540"/>
        <dbReference type="ChEBI" id="CHEBI:87830"/>
        <dbReference type="ChEBI" id="CHEBI:87832"/>
    </reaction>
</comment>
<dbReference type="GO" id="GO:0005634">
    <property type="term" value="C:nucleus"/>
    <property type="evidence" value="ECO:0007669"/>
    <property type="project" value="TreeGrafter"/>
</dbReference>
<dbReference type="PANTHER" id="PTHR11085">
    <property type="entry name" value="NAD-DEPENDENT PROTEIN DEACYLASE SIRTUIN-5, MITOCHONDRIAL-RELATED"/>
    <property type="match status" value="1"/>
</dbReference>
<keyword evidence="10" id="KW-1185">Reference proteome</keyword>
<dbReference type="EC" id="2.3.1.-" evidence="6"/>
<organism evidence="9 10">
    <name type="scientific">Postia placenta MAD-698-R-SB12</name>
    <dbReference type="NCBI Taxonomy" id="670580"/>
    <lineage>
        <taxon>Eukaryota</taxon>
        <taxon>Fungi</taxon>
        <taxon>Dikarya</taxon>
        <taxon>Basidiomycota</taxon>
        <taxon>Agaricomycotina</taxon>
        <taxon>Agaricomycetes</taxon>
        <taxon>Polyporales</taxon>
        <taxon>Adustoporiaceae</taxon>
        <taxon>Rhodonia</taxon>
    </lineage>
</organism>
<comment type="subcellular location">
    <subcellularLocation>
        <location evidence="1 6">Mitochondrion</location>
    </subcellularLocation>
</comment>
<keyword evidence="5 6" id="KW-0496">Mitochondrion</keyword>
<comment type="domain">
    <text evidence="6">In contrast to class I sirtuins, class III sirtuins have only weak deacetylase activity. Difference in substrate specificity is probably due to a larger hydrophobic pocket with 2 residues (Tyr-77 and Arg-80) that bind to malonylated and succinylated substrates and define the specificity.</text>
</comment>
<dbReference type="GO" id="GO:0008270">
    <property type="term" value="F:zinc ion binding"/>
    <property type="evidence" value="ECO:0007669"/>
    <property type="project" value="UniProtKB-UniRule"/>
</dbReference>
<comment type="similarity">
    <text evidence="6">Belongs to the sirtuin family. Class III subfamily.</text>
</comment>
<feature type="binding site" evidence="6">
    <location>
        <position position="289"/>
    </location>
    <ligand>
        <name>NAD(+)</name>
        <dbReference type="ChEBI" id="CHEBI:57540"/>
    </ligand>
</feature>
<dbReference type="GO" id="GO:0036055">
    <property type="term" value="F:protein-succinyllysine desuccinylase activity"/>
    <property type="evidence" value="ECO:0007669"/>
    <property type="project" value="UniProtKB-UniRule"/>
</dbReference>
<feature type="binding site" evidence="6">
    <location>
        <position position="80"/>
    </location>
    <ligand>
        <name>substrate</name>
    </ligand>
</feature>
<dbReference type="InterPro" id="IPR027546">
    <property type="entry name" value="Sirtuin_class_III"/>
</dbReference>
<dbReference type="InterPro" id="IPR026590">
    <property type="entry name" value="Ssirtuin_cat_dom"/>
</dbReference>
<dbReference type="Gene3D" id="3.30.1600.10">
    <property type="entry name" value="SIR2/SIRT2 'Small Domain"/>
    <property type="match status" value="1"/>
</dbReference>
<evidence type="ECO:0000256" key="3">
    <source>
        <dbReference type="ARBA" id="ARBA00022679"/>
    </source>
</evidence>
<feature type="binding site" evidence="7">
    <location>
        <position position="207"/>
    </location>
    <ligand>
        <name>Zn(2+)</name>
        <dbReference type="ChEBI" id="CHEBI:29105"/>
    </ligand>
</feature>
<dbReference type="GO" id="GO:0017136">
    <property type="term" value="F:histone deacetylase activity, NAD-dependent"/>
    <property type="evidence" value="ECO:0007669"/>
    <property type="project" value="TreeGrafter"/>
</dbReference>
<protein>
    <recommendedName>
        <fullName evidence="6">NAD-dependent protein deacylase</fullName>
        <ecNumber evidence="6">2.3.1.-</ecNumber>
    </recommendedName>
    <alternativeName>
        <fullName evidence="6">Regulatory protein SIR2 homolog 5</fullName>
    </alternativeName>
</protein>
<dbReference type="Gene3D" id="3.40.50.1220">
    <property type="entry name" value="TPP-binding domain"/>
    <property type="match status" value="1"/>
</dbReference>
<reference evidence="9 10" key="1">
    <citation type="submission" date="2017-04" db="EMBL/GenBank/DDBJ databases">
        <title>Genome Sequence of the Model Brown-Rot Fungus Postia placenta SB12.</title>
        <authorList>
            <consortium name="DOE Joint Genome Institute"/>
            <person name="Gaskell J."/>
            <person name="Kersten P."/>
            <person name="Larrondo L.F."/>
            <person name="Canessa P."/>
            <person name="Martinez D."/>
            <person name="Hibbett D."/>
            <person name="Schmoll M."/>
            <person name="Kubicek C.P."/>
            <person name="Martinez A.T."/>
            <person name="Yadav J."/>
            <person name="Master E."/>
            <person name="Magnuson J.K."/>
            <person name="James T."/>
            <person name="Yaver D."/>
            <person name="Berka R."/>
            <person name="Labutti K."/>
            <person name="Lipzen A."/>
            <person name="Aerts A."/>
            <person name="Barry K."/>
            <person name="Henrissat B."/>
            <person name="Blanchette R."/>
            <person name="Grigoriev I."/>
            <person name="Cullen D."/>
        </authorList>
    </citation>
    <scope>NUCLEOTIDE SEQUENCE [LARGE SCALE GENOMIC DNA]</scope>
    <source>
        <strain evidence="9 10">MAD-698-R-SB12</strain>
    </source>
</reference>
<comment type="cofactor">
    <cofactor evidence="6">
        <name>Zn(2+)</name>
        <dbReference type="ChEBI" id="CHEBI:29105"/>
    </cofactor>
    <text evidence="6">Binds 1 zinc ion per subunit.</text>
</comment>
<dbReference type="PROSITE" id="PS50305">
    <property type="entry name" value="SIRTUIN"/>
    <property type="match status" value="1"/>
</dbReference>
<dbReference type="EMBL" id="KZ110605">
    <property type="protein sequence ID" value="OSX58399.1"/>
    <property type="molecule type" value="Genomic_DNA"/>
</dbReference>
<dbReference type="PANTHER" id="PTHR11085:SF10">
    <property type="entry name" value="NAD-DEPENDENT PROTEIN DEACYLASE SIRTUIN-5, MITOCHONDRIAL-RELATED"/>
    <property type="match status" value="1"/>
</dbReference>
<evidence type="ECO:0000313" key="9">
    <source>
        <dbReference type="EMBL" id="OSX58399.1"/>
    </source>
</evidence>
<accession>A0A1X6MQ34</accession>
<dbReference type="InterPro" id="IPR003000">
    <property type="entry name" value="Sirtuin"/>
</dbReference>
<dbReference type="InterPro" id="IPR029035">
    <property type="entry name" value="DHS-like_NAD/FAD-binding_dom"/>
</dbReference>
<dbReference type="GeneID" id="36324747"/>
<evidence type="ECO:0000256" key="2">
    <source>
        <dbReference type="ARBA" id="ARBA00006924"/>
    </source>
</evidence>
<evidence type="ECO:0000313" key="10">
    <source>
        <dbReference type="Proteomes" id="UP000194127"/>
    </source>
</evidence>
<feature type="binding site" evidence="7">
    <location>
        <position position="168"/>
    </location>
    <ligand>
        <name>Zn(2+)</name>
        <dbReference type="ChEBI" id="CHEBI:29105"/>
    </ligand>
</feature>
<keyword evidence="6 7" id="KW-0862">Zinc</keyword>
<comment type="catalytic activity">
    <reaction evidence="6">
        <text>N(6)-malonyl-L-lysyl-[protein] + NAD(+) + H2O = 2''-O-malonyl-ADP-D-ribose + nicotinamide + L-lysyl-[protein]</text>
        <dbReference type="Rhea" id="RHEA:47672"/>
        <dbReference type="Rhea" id="RHEA-COMP:9752"/>
        <dbReference type="Rhea" id="RHEA-COMP:11878"/>
        <dbReference type="ChEBI" id="CHEBI:15377"/>
        <dbReference type="ChEBI" id="CHEBI:17154"/>
        <dbReference type="ChEBI" id="CHEBI:29969"/>
        <dbReference type="ChEBI" id="CHEBI:57540"/>
        <dbReference type="ChEBI" id="CHEBI:87831"/>
        <dbReference type="ChEBI" id="CHEBI:87833"/>
    </reaction>
</comment>
<dbReference type="SUPFAM" id="SSF52467">
    <property type="entry name" value="DHS-like NAD/FAD-binding domain"/>
    <property type="match status" value="1"/>
</dbReference>
<dbReference type="OrthoDB" id="424302at2759"/>